<keyword evidence="5 8" id="KW-0812">Transmembrane</keyword>
<comment type="subcellular location">
    <subcellularLocation>
        <location evidence="1">Cell membrane</location>
        <topology evidence="1">Multi-pass membrane protein</topology>
    </subcellularLocation>
</comment>
<organism evidence="10">
    <name type="scientific">hot springs metagenome</name>
    <dbReference type="NCBI Taxonomy" id="433727"/>
    <lineage>
        <taxon>unclassified sequences</taxon>
        <taxon>metagenomes</taxon>
        <taxon>ecological metagenomes</taxon>
    </lineage>
</organism>
<evidence type="ECO:0000256" key="4">
    <source>
        <dbReference type="ARBA" id="ARBA00022475"/>
    </source>
</evidence>
<dbReference type="Gene3D" id="3.40.1710.10">
    <property type="entry name" value="abc type-2 transporter like domain"/>
    <property type="match status" value="1"/>
</dbReference>
<reference evidence="10" key="1">
    <citation type="submission" date="2019-10" db="EMBL/GenBank/DDBJ databases">
        <title>Metagenomic sequencing of thiosulfate-disproportionating enrichment culture.</title>
        <authorList>
            <person name="Umezawa K."/>
            <person name="Kojima H."/>
            <person name="Fukui M."/>
        </authorList>
    </citation>
    <scope>NUCLEOTIDE SEQUENCE</scope>
    <source>
        <strain evidence="10">45J</strain>
    </source>
</reference>
<evidence type="ECO:0000256" key="5">
    <source>
        <dbReference type="ARBA" id="ARBA00022692"/>
    </source>
</evidence>
<sequence length="377" mass="42219">MHSRIYAIIRKETREIIRDPVYLGLAFAVPVLLMLLLGYGLSMDVKNIPVLFYDLDRSAGSREYMHSFTNSEYFRFAGLAGDYKEVEHAIRSGNIRVVIVIPPDFSRRLNKGRPAQVQFLLDGSFPMRAEIVKGYVSAINTQFNMRMVSQYLSLKGQSGNVVFPVSVEGRTWYNPSLESKNFIIPGLLVITLMFYPALLAALVVVREKESGTIFNLYCSPVSTPAIVFGKAVPYICLAFIDYLVIFFMSVFLFHVRFTGSFLLLSAGALLYIACTIGLGILISVISRTQIAAMLITFLGTMIPSFLFSGFMASITSQEITGQIISRFIPATYFMGMVRGIYLKGLGFNYYLWDLATLGLYASIIYSIAILSFRKRIG</sequence>
<keyword evidence="7 8" id="KW-0472">Membrane</keyword>
<dbReference type="PROSITE" id="PS51012">
    <property type="entry name" value="ABC_TM2"/>
    <property type="match status" value="1"/>
</dbReference>
<feature type="transmembrane region" description="Helical" evidence="8">
    <location>
        <begin position="261"/>
        <end position="284"/>
    </location>
</feature>
<evidence type="ECO:0000256" key="6">
    <source>
        <dbReference type="ARBA" id="ARBA00022989"/>
    </source>
</evidence>
<feature type="domain" description="ABC transmembrane type-2" evidence="9">
    <location>
        <begin position="129"/>
        <end position="375"/>
    </location>
</feature>
<dbReference type="InterPro" id="IPR013525">
    <property type="entry name" value="ABC2_TM"/>
</dbReference>
<dbReference type="EMBL" id="BLAB01000001">
    <property type="protein sequence ID" value="GER92895.1"/>
    <property type="molecule type" value="Genomic_DNA"/>
</dbReference>
<evidence type="ECO:0000256" key="3">
    <source>
        <dbReference type="ARBA" id="ARBA00022448"/>
    </source>
</evidence>
<feature type="transmembrane region" description="Helical" evidence="8">
    <location>
        <begin position="182"/>
        <end position="205"/>
    </location>
</feature>
<dbReference type="InterPro" id="IPR051449">
    <property type="entry name" value="ABC-2_transporter_component"/>
</dbReference>
<evidence type="ECO:0000256" key="8">
    <source>
        <dbReference type="SAM" id="Phobius"/>
    </source>
</evidence>
<evidence type="ECO:0000313" key="10">
    <source>
        <dbReference type="EMBL" id="GER92895.1"/>
    </source>
</evidence>
<dbReference type="GO" id="GO:0005886">
    <property type="term" value="C:plasma membrane"/>
    <property type="evidence" value="ECO:0007669"/>
    <property type="project" value="UniProtKB-SubCell"/>
</dbReference>
<comment type="similarity">
    <text evidence="2">Belongs to the ABC-2 integral membrane protein family.</text>
</comment>
<evidence type="ECO:0000256" key="1">
    <source>
        <dbReference type="ARBA" id="ARBA00004651"/>
    </source>
</evidence>
<dbReference type="GO" id="GO:0140359">
    <property type="term" value="F:ABC-type transporter activity"/>
    <property type="evidence" value="ECO:0007669"/>
    <property type="project" value="InterPro"/>
</dbReference>
<feature type="transmembrane region" description="Helical" evidence="8">
    <location>
        <begin position="347"/>
        <end position="372"/>
    </location>
</feature>
<proteinExistence type="inferred from homology"/>
<feature type="transmembrane region" description="Helical" evidence="8">
    <location>
        <begin position="21"/>
        <end position="41"/>
    </location>
</feature>
<feature type="transmembrane region" description="Helical" evidence="8">
    <location>
        <begin position="234"/>
        <end position="254"/>
    </location>
</feature>
<evidence type="ECO:0000256" key="7">
    <source>
        <dbReference type="ARBA" id="ARBA00023136"/>
    </source>
</evidence>
<dbReference type="PANTHER" id="PTHR30294:SF29">
    <property type="entry name" value="MULTIDRUG ABC TRANSPORTER PERMEASE YBHS-RELATED"/>
    <property type="match status" value="1"/>
</dbReference>
<keyword evidence="3" id="KW-0813">Transport</keyword>
<keyword evidence="6 8" id="KW-1133">Transmembrane helix</keyword>
<keyword evidence="4" id="KW-1003">Cell membrane</keyword>
<comment type="caution">
    <text evidence="10">The sequence shown here is derived from an EMBL/GenBank/DDBJ whole genome shotgun (WGS) entry which is preliminary data.</text>
</comment>
<protein>
    <submittedName>
        <fullName evidence="10">ABC transporter permease</fullName>
    </submittedName>
</protein>
<name>A0A5J4KY58_9ZZZZ</name>
<dbReference type="Pfam" id="PF12698">
    <property type="entry name" value="ABC2_membrane_3"/>
    <property type="match status" value="1"/>
</dbReference>
<gene>
    <name evidence="10" type="ORF">A45J_0626</name>
</gene>
<evidence type="ECO:0000259" key="9">
    <source>
        <dbReference type="PROSITE" id="PS51012"/>
    </source>
</evidence>
<dbReference type="InterPro" id="IPR047817">
    <property type="entry name" value="ABC2_TM_bact-type"/>
</dbReference>
<dbReference type="AlphaFoldDB" id="A0A5J4KY58"/>
<dbReference type="PANTHER" id="PTHR30294">
    <property type="entry name" value="MEMBRANE COMPONENT OF ABC TRANSPORTER YHHJ-RELATED"/>
    <property type="match status" value="1"/>
</dbReference>
<feature type="transmembrane region" description="Helical" evidence="8">
    <location>
        <begin position="290"/>
        <end position="311"/>
    </location>
</feature>
<accession>A0A5J4KY58</accession>
<evidence type="ECO:0000256" key="2">
    <source>
        <dbReference type="ARBA" id="ARBA00007783"/>
    </source>
</evidence>